<accession>A0A3B0FMQ0</accession>
<proteinExistence type="predicted"/>
<dbReference type="EMBL" id="RBNH01000018">
    <property type="protein sequence ID" value="RKO21179.1"/>
    <property type="molecule type" value="Genomic_DNA"/>
</dbReference>
<comment type="caution">
    <text evidence="2">The sequence shown here is derived from an EMBL/GenBank/DDBJ whole genome shotgun (WGS) entry which is preliminary data.</text>
</comment>
<evidence type="ECO:0000313" key="3">
    <source>
        <dbReference type="Proteomes" id="UP000273159"/>
    </source>
</evidence>
<organism evidence="2 3">
    <name type="scientific">Pseudarthrobacter phenanthrenivorans</name>
    <name type="common">Arthrobacter phenanthrenivorans</name>
    <dbReference type="NCBI Taxonomy" id="361575"/>
    <lineage>
        <taxon>Bacteria</taxon>
        <taxon>Bacillati</taxon>
        <taxon>Actinomycetota</taxon>
        <taxon>Actinomycetes</taxon>
        <taxon>Micrococcales</taxon>
        <taxon>Micrococcaceae</taxon>
        <taxon>Pseudarthrobacter</taxon>
    </lineage>
</organism>
<dbReference type="AlphaFoldDB" id="A0A3B0FMQ0"/>
<evidence type="ECO:0000313" key="2">
    <source>
        <dbReference type="EMBL" id="RKO21179.1"/>
    </source>
</evidence>
<evidence type="ECO:0000256" key="1">
    <source>
        <dbReference type="SAM" id="MobiDB-lite"/>
    </source>
</evidence>
<reference evidence="3" key="2">
    <citation type="submission" date="2018-10" db="EMBL/GenBank/DDBJ databases">
        <authorList>
            <person name="Wang Y."/>
            <person name="Wang J."/>
            <person name="Yang X."/>
            <person name="Wang Z."/>
            <person name="Huang Y."/>
        </authorList>
    </citation>
    <scope>NUCLEOTIDE SEQUENCE [LARGE SCALE GENOMIC DNA]</scope>
    <source>
        <strain evidence="3">J015</strain>
    </source>
</reference>
<name>A0A3B0FMQ0_PSEPS</name>
<gene>
    <name evidence="2" type="ORF">D7Z96_16990</name>
</gene>
<feature type="region of interest" description="Disordered" evidence="1">
    <location>
        <begin position="1"/>
        <end position="20"/>
    </location>
</feature>
<dbReference type="Proteomes" id="UP000273159">
    <property type="component" value="Unassembled WGS sequence"/>
</dbReference>
<protein>
    <submittedName>
        <fullName evidence="2">Uncharacterized protein</fullName>
    </submittedName>
</protein>
<dbReference type="RefSeq" id="WP_049786007.1">
    <property type="nucleotide sequence ID" value="NZ_RBNH01000018.1"/>
</dbReference>
<reference evidence="2 3" key="1">
    <citation type="submission" date="2018-10" db="EMBL/GenBank/DDBJ databases">
        <title>Genome-guide identification and characterization of bacteria that degrade polycyclic aromatic hydrocarbons and resist hexavalent chromium simultaneously.</title>
        <authorList>
            <person name="Feng H."/>
        </authorList>
    </citation>
    <scope>NUCLEOTIDE SEQUENCE [LARGE SCALE GENOMIC DNA]</scope>
    <source>
        <strain evidence="2 3">J015</strain>
    </source>
</reference>
<sequence>MYKHTPWRRTVPGSAPVPNWSRLGKKDSVHVRFPDGTAAAGTIDMIAADRSVFWVIRNDGAGRVMVCRGDDVAVTKVAPAQPALLRESVAA</sequence>